<dbReference type="GO" id="GO:0016818">
    <property type="term" value="F:hydrolase activity, acting on acid anhydrides, in phosphorus-containing anhydrides"/>
    <property type="evidence" value="ECO:0007669"/>
    <property type="project" value="InterPro"/>
</dbReference>
<keyword evidence="2 6" id="KW-0378">Hydrolase</keyword>
<evidence type="ECO:0000313" key="6">
    <source>
        <dbReference type="EMBL" id="MPM00352.1"/>
    </source>
</evidence>
<evidence type="ECO:0000256" key="1">
    <source>
        <dbReference type="ARBA" id="ARBA00022741"/>
    </source>
</evidence>
<proteinExistence type="predicted"/>
<keyword evidence="3" id="KW-0067">ATP-binding</keyword>
<accession>A0A644W9D2</accession>
<evidence type="ECO:0000256" key="3">
    <source>
        <dbReference type="ARBA" id="ARBA00022840"/>
    </source>
</evidence>
<name>A0A644W9D2_9ZZZZ</name>
<dbReference type="GO" id="GO:0003676">
    <property type="term" value="F:nucleic acid binding"/>
    <property type="evidence" value="ECO:0007669"/>
    <property type="project" value="InterPro"/>
</dbReference>
<dbReference type="PROSITE" id="PS51194">
    <property type="entry name" value="HELICASE_CTER"/>
    <property type="match status" value="1"/>
</dbReference>
<dbReference type="GO" id="GO:0006139">
    <property type="term" value="P:nucleobase-containing compound metabolic process"/>
    <property type="evidence" value="ECO:0007669"/>
    <property type="project" value="InterPro"/>
</dbReference>
<dbReference type="InterPro" id="IPR045028">
    <property type="entry name" value="DinG/Rad3-like"/>
</dbReference>
<feature type="domain" description="Helicase C-terminal" evidence="5">
    <location>
        <begin position="470"/>
        <end position="625"/>
    </location>
</feature>
<protein>
    <submittedName>
        <fullName evidence="6">Putative ATP-dependent helicase DinG</fullName>
        <ecNumber evidence="6">3.6.4.12</ecNumber>
    </submittedName>
</protein>
<evidence type="ECO:0000256" key="2">
    <source>
        <dbReference type="ARBA" id="ARBA00022801"/>
    </source>
</evidence>
<comment type="caution">
    <text evidence="6">The sequence shown here is derived from an EMBL/GenBank/DDBJ whole genome shotgun (WGS) entry which is preliminary data.</text>
</comment>
<dbReference type="PANTHER" id="PTHR11472:SF34">
    <property type="entry name" value="REGULATOR OF TELOMERE ELONGATION HELICASE 1"/>
    <property type="match status" value="1"/>
</dbReference>
<dbReference type="GO" id="GO:0003678">
    <property type="term" value="F:DNA helicase activity"/>
    <property type="evidence" value="ECO:0007669"/>
    <property type="project" value="UniProtKB-EC"/>
</dbReference>
<dbReference type="EMBL" id="VSSQ01000724">
    <property type="protein sequence ID" value="MPM00352.1"/>
    <property type="molecule type" value="Genomic_DNA"/>
</dbReference>
<evidence type="ECO:0000259" key="4">
    <source>
        <dbReference type="PROSITE" id="PS51193"/>
    </source>
</evidence>
<gene>
    <name evidence="6" type="primary">dinG_4</name>
    <name evidence="6" type="ORF">SDC9_46576</name>
</gene>
<keyword evidence="1" id="KW-0547">Nucleotide-binding</keyword>
<sequence length="655" mass="71528">MDIPPMENFFGLSGRLAEIFPSFEYRKQQADLAEEARRTLLGGPGEILAAEAPPGVGKTFALLIPAMTEAAATGKKILFLTAGIPLQEQLIRKDLPALNRVLGLSLPFGLLKGKGNYACLVRAAEASESGRGGFLSFGDGGAASMLIAQWLETTETGDLSELRLPPDSPAVAGVAASSRACLGFRCPFKDRCFSRKALREAQDWSVVVANYHLFFSYLLGAGKPFPVPCDILICDEAHRIPEAARSSMAMSVSADDFARLLRHRAVSEGASLLEHGSSAGRIAALSGEIRQETARFFDLLEVKVPAKKVSFTGPCEELRYQQAVVSEKVLELLRLFAPLVDEQDEPDPGQSAAAVWAEELRRVRYALQWCTEVKNYPSWAYWKEGRSLASAPAAPFAELADSFLSGAPDSIFFMSATLTAGGKWDYWMRETKIEPTRFFIAGSPFDLPAQMEILVVDTGMDVMNPAYDDTVCSVIEKLVESNGGSTLVLLSSLRLLGKAARALRRKERHYTVLVQGELPRSELLRLFREDRTSVLIGSASFREGVDIPGDGLTQVIIDRIPFPHPGDPLVQARNALEGRAAFSRTILPEAKMLLKQAAGRLIRSREDRGRVAIIDGRVLQRRDWNIPAALPQVKYRRLVVSSNLAAKSVAPAGPV</sequence>
<dbReference type="InterPro" id="IPR027417">
    <property type="entry name" value="P-loop_NTPase"/>
</dbReference>
<dbReference type="EC" id="3.6.4.12" evidence="6"/>
<feature type="domain" description="Helicase ATP-binding" evidence="4">
    <location>
        <begin position="15"/>
        <end position="301"/>
    </location>
</feature>
<dbReference type="InterPro" id="IPR014013">
    <property type="entry name" value="Helic_SF1/SF2_ATP-bd_DinG/Rad3"/>
</dbReference>
<organism evidence="6">
    <name type="scientific">bioreactor metagenome</name>
    <dbReference type="NCBI Taxonomy" id="1076179"/>
    <lineage>
        <taxon>unclassified sequences</taxon>
        <taxon>metagenomes</taxon>
        <taxon>ecological metagenomes</taxon>
    </lineage>
</organism>
<dbReference type="InterPro" id="IPR006555">
    <property type="entry name" value="ATP-dep_Helicase_C"/>
</dbReference>
<dbReference type="PROSITE" id="PS51193">
    <property type="entry name" value="HELICASE_ATP_BIND_2"/>
    <property type="match status" value="1"/>
</dbReference>
<dbReference type="Pfam" id="PF13307">
    <property type="entry name" value="Helicase_C_2"/>
    <property type="match status" value="1"/>
</dbReference>
<dbReference type="SMART" id="SM00491">
    <property type="entry name" value="HELICc2"/>
    <property type="match status" value="1"/>
</dbReference>
<dbReference type="AlphaFoldDB" id="A0A644W9D2"/>
<keyword evidence="6" id="KW-0347">Helicase</keyword>
<dbReference type="Gene3D" id="3.40.50.300">
    <property type="entry name" value="P-loop containing nucleotide triphosphate hydrolases"/>
    <property type="match status" value="2"/>
</dbReference>
<dbReference type="InterPro" id="IPR001650">
    <property type="entry name" value="Helicase_C-like"/>
</dbReference>
<dbReference type="GO" id="GO:0005524">
    <property type="term" value="F:ATP binding"/>
    <property type="evidence" value="ECO:0007669"/>
    <property type="project" value="UniProtKB-KW"/>
</dbReference>
<reference evidence="6" key="1">
    <citation type="submission" date="2019-08" db="EMBL/GenBank/DDBJ databases">
        <authorList>
            <person name="Kucharzyk K."/>
            <person name="Murdoch R.W."/>
            <person name="Higgins S."/>
            <person name="Loffler F."/>
        </authorList>
    </citation>
    <scope>NUCLEOTIDE SEQUENCE</scope>
</reference>
<evidence type="ECO:0000259" key="5">
    <source>
        <dbReference type="PROSITE" id="PS51194"/>
    </source>
</evidence>
<dbReference type="PANTHER" id="PTHR11472">
    <property type="entry name" value="DNA REPAIR DEAD HELICASE RAD3/XP-D SUBFAMILY MEMBER"/>
    <property type="match status" value="1"/>
</dbReference>
<dbReference type="SUPFAM" id="SSF52540">
    <property type="entry name" value="P-loop containing nucleoside triphosphate hydrolases"/>
    <property type="match status" value="1"/>
</dbReference>